<organism evidence="2 3">
    <name type="scientific">Succiniclasticum ruminis</name>
    <dbReference type="NCBI Taxonomy" id="40841"/>
    <lineage>
        <taxon>Bacteria</taxon>
        <taxon>Bacillati</taxon>
        <taxon>Bacillota</taxon>
        <taxon>Negativicutes</taxon>
        <taxon>Acidaminococcales</taxon>
        <taxon>Acidaminococcaceae</taxon>
        <taxon>Succiniclasticum</taxon>
    </lineage>
</organism>
<reference evidence="3" key="1">
    <citation type="submission" date="2016-10" db="EMBL/GenBank/DDBJ databases">
        <authorList>
            <person name="Varghese N."/>
            <person name="Submissions S."/>
        </authorList>
    </citation>
    <scope>NUCLEOTIDE SEQUENCE [LARGE SCALE GENOMIC DNA]</scope>
    <source>
        <strain evidence="3">DSM 11005</strain>
    </source>
</reference>
<dbReference type="EMBL" id="FMYW01000003">
    <property type="protein sequence ID" value="SDC20927.1"/>
    <property type="molecule type" value="Genomic_DNA"/>
</dbReference>
<keyword evidence="1" id="KW-0175">Coiled coil</keyword>
<keyword evidence="3" id="KW-1185">Reference proteome</keyword>
<dbReference type="AlphaFoldDB" id="A0A1G6JQF9"/>
<dbReference type="OrthoDB" id="3034212at2"/>
<sequence>MGFFDSLFGKKKEEKKPEEKRICPVCGNSFTGRGMDVHDGIICMDCWELVMDDFEMGRMDEDKEFYIAPIKAAVLAKKGEIASDKAAKAEKPKACPICGGKMPKLLTVEVKDGYICDECFHTFNELEENGETDKALEDTTLKELSALIARADKQKAANEKRKEQDTCPVCGANVSEKSTGSLWGDIKRSVKDEIPKFVLLKDNQKICEECAEKVRLLYPVQYSRKYAGDGEYEDVYNDTLNTITLAEYKQALADVKTKRKELEEQYGSCEAVLSVSSTHENKRNGKTEYQIRGRILYGKASKGDMIQVAQNGSSNLMRIKWLQQPNGEAADSVGEGYYAIVTVVENTSCIHPGDTLIIV</sequence>
<evidence type="ECO:0000256" key="1">
    <source>
        <dbReference type="SAM" id="Coils"/>
    </source>
</evidence>
<dbReference type="SUPFAM" id="SSF75712">
    <property type="entry name" value="Rad50 coiled-coil Zn hook"/>
    <property type="match status" value="1"/>
</dbReference>
<dbReference type="Proteomes" id="UP000198943">
    <property type="component" value="Unassembled WGS sequence"/>
</dbReference>
<accession>A0A1G6JQF9</accession>
<evidence type="ECO:0000313" key="2">
    <source>
        <dbReference type="EMBL" id="SDC20927.1"/>
    </source>
</evidence>
<name>A0A1G6JQF9_9FIRM</name>
<feature type="coiled-coil region" evidence="1">
    <location>
        <begin position="245"/>
        <end position="272"/>
    </location>
</feature>
<gene>
    <name evidence="2" type="ORF">SAMN04487864_103222</name>
</gene>
<proteinExistence type="predicted"/>
<dbReference type="RefSeq" id="WP_093729660.1">
    <property type="nucleotide sequence ID" value="NZ_FMYW01000003.1"/>
</dbReference>
<evidence type="ECO:0000313" key="3">
    <source>
        <dbReference type="Proteomes" id="UP000198943"/>
    </source>
</evidence>
<protein>
    <submittedName>
        <fullName evidence="2">Uncharacterized protein</fullName>
    </submittedName>
</protein>